<dbReference type="OrthoDB" id="21467at2759"/>
<dbReference type="EMBL" id="CAMKVN010001597">
    <property type="protein sequence ID" value="CAI2177034.1"/>
    <property type="molecule type" value="Genomic_DNA"/>
</dbReference>
<organism evidence="7 8">
    <name type="scientific">Funneliformis geosporum</name>
    <dbReference type="NCBI Taxonomy" id="1117311"/>
    <lineage>
        <taxon>Eukaryota</taxon>
        <taxon>Fungi</taxon>
        <taxon>Fungi incertae sedis</taxon>
        <taxon>Mucoromycota</taxon>
        <taxon>Glomeromycotina</taxon>
        <taxon>Glomeromycetes</taxon>
        <taxon>Glomerales</taxon>
        <taxon>Glomeraceae</taxon>
        <taxon>Funneliformis</taxon>
    </lineage>
</organism>
<dbReference type="CDD" id="cd12307">
    <property type="entry name" value="RRM_NIFK_like"/>
    <property type="match status" value="1"/>
</dbReference>
<dbReference type="GO" id="GO:0005730">
    <property type="term" value="C:nucleolus"/>
    <property type="evidence" value="ECO:0007669"/>
    <property type="project" value="UniProtKB-SubCell"/>
</dbReference>
<gene>
    <name evidence="7" type="ORF">FWILDA_LOCUS7883</name>
</gene>
<evidence type="ECO:0000256" key="5">
    <source>
        <dbReference type="SAM" id="Coils"/>
    </source>
</evidence>
<dbReference type="Pfam" id="PF00076">
    <property type="entry name" value="RRM_1"/>
    <property type="match status" value="1"/>
</dbReference>
<dbReference type="InterPro" id="IPR035979">
    <property type="entry name" value="RBD_domain_sf"/>
</dbReference>
<evidence type="ECO:0000313" key="8">
    <source>
        <dbReference type="Proteomes" id="UP001153678"/>
    </source>
</evidence>
<protein>
    <submittedName>
        <fullName evidence="7">1930_t:CDS:1</fullName>
    </submittedName>
</protein>
<keyword evidence="8" id="KW-1185">Reference proteome</keyword>
<reference evidence="7" key="1">
    <citation type="submission" date="2022-08" db="EMBL/GenBank/DDBJ databases">
        <authorList>
            <person name="Kallberg Y."/>
            <person name="Tangrot J."/>
            <person name="Rosling A."/>
        </authorList>
    </citation>
    <scope>NUCLEOTIDE SEQUENCE</scope>
    <source>
        <strain evidence="7">Wild A</strain>
    </source>
</reference>
<dbReference type="PANTHER" id="PTHR46754">
    <property type="entry name" value="MKI67 FHA DOMAIN-INTERACTING NUCLEOLAR PHOSPHOPROTEIN"/>
    <property type="match status" value="1"/>
</dbReference>
<evidence type="ECO:0000259" key="6">
    <source>
        <dbReference type="PROSITE" id="PS50102"/>
    </source>
</evidence>
<evidence type="ECO:0000256" key="2">
    <source>
        <dbReference type="ARBA" id="ARBA00022884"/>
    </source>
</evidence>
<comment type="caution">
    <text evidence="7">The sequence shown here is derived from an EMBL/GenBank/DDBJ whole genome shotgun (WGS) entry which is preliminary data.</text>
</comment>
<proteinExistence type="predicted"/>
<dbReference type="GO" id="GO:0003723">
    <property type="term" value="F:RNA binding"/>
    <property type="evidence" value="ECO:0007669"/>
    <property type="project" value="UniProtKB-UniRule"/>
</dbReference>
<dbReference type="SUPFAM" id="SSF54928">
    <property type="entry name" value="RNA-binding domain, RBD"/>
    <property type="match status" value="1"/>
</dbReference>
<keyword evidence="2 4" id="KW-0694">RNA-binding</keyword>
<dbReference type="AlphaFoldDB" id="A0A9W4SPM5"/>
<feature type="coiled-coil region" evidence="5">
    <location>
        <begin position="210"/>
        <end position="237"/>
    </location>
</feature>
<evidence type="ECO:0000256" key="1">
    <source>
        <dbReference type="ARBA" id="ARBA00004604"/>
    </source>
</evidence>
<dbReference type="InterPro" id="IPR012677">
    <property type="entry name" value="Nucleotide-bd_a/b_plait_sf"/>
</dbReference>
<sequence>MRGQTQRKVSSDLNVSDAYLWSSAAAYPGALIKIYRANLVQLSTEVFPEQSSSEGEDSSDEEYYKVNEEIEGDTPTISLNIDNEKTLKKRLDAVVKDKGEKMKRGVIYLGRIPHGFYEEQMQSYFSQFGTITRLKLYRSKKTGKSKHYAFIEFASDEVAEIVAETMHNYSLSNRLLQCKVVPEEKINPRMWIGANKVYKPESYLKVELKKRTKKKSLKRAEQQIQNLVKNEKLKRKRLQDLGIDYDFPGYVASVKPKAKHIKFENSD</sequence>
<evidence type="ECO:0000313" key="7">
    <source>
        <dbReference type="EMBL" id="CAI2177034.1"/>
    </source>
</evidence>
<comment type="subcellular location">
    <subcellularLocation>
        <location evidence="1">Nucleus</location>
        <location evidence="1">Nucleolus</location>
    </subcellularLocation>
</comment>
<dbReference type="Proteomes" id="UP001153678">
    <property type="component" value="Unassembled WGS sequence"/>
</dbReference>
<name>A0A9W4SPM5_9GLOM</name>
<dbReference type="SMART" id="SM00360">
    <property type="entry name" value="RRM"/>
    <property type="match status" value="1"/>
</dbReference>
<feature type="domain" description="RRM" evidence="6">
    <location>
        <begin position="105"/>
        <end position="183"/>
    </location>
</feature>
<evidence type="ECO:0000256" key="4">
    <source>
        <dbReference type="PROSITE-ProRule" id="PRU00176"/>
    </source>
</evidence>
<keyword evidence="3" id="KW-0539">Nucleus</keyword>
<evidence type="ECO:0000256" key="3">
    <source>
        <dbReference type="ARBA" id="ARBA00023242"/>
    </source>
</evidence>
<dbReference type="InterPro" id="IPR000504">
    <property type="entry name" value="RRM_dom"/>
</dbReference>
<dbReference type="PROSITE" id="PS50102">
    <property type="entry name" value="RRM"/>
    <property type="match status" value="1"/>
</dbReference>
<accession>A0A9W4SPM5</accession>
<dbReference type="Gene3D" id="3.30.70.330">
    <property type="match status" value="1"/>
</dbReference>
<keyword evidence="5" id="KW-0175">Coiled coil</keyword>